<feature type="region of interest" description="Disordered" evidence="1">
    <location>
        <begin position="1"/>
        <end position="61"/>
    </location>
</feature>
<evidence type="ECO:0000256" key="1">
    <source>
        <dbReference type="SAM" id="MobiDB-lite"/>
    </source>
</evidence>
<accession>A0A0G1D5C3</accession>
<evidence type="ECO:0000313" key="3">
    <source>
        <dbReference type="Proteomes" id="UP000033848"/>
    </source>
</evidence>
<feature type="compositionally biased region" description="Low complexity" evidence="1">
    <location>
        <begin position="31"/>
        <end position="49"/>
    </location>
</feature>
<organism evidence="2 3">
    <name type="scientific">candidate division WWE3 bacterium GW2011_GWB1_42_6</name>
    <dbReference type="NCBI Taxonomy" id="1619115"/>
    <lineage>
        <taxon>Bacteria</taxon>
        <taxon>Katanobacteria</taxon>
    </lineage>
</organism>
<sequence>PAPEETIPEVPSAIQYNPTPAPIEPSPVDEPSPVESTTPTTPPVTQSSPLAEDPDLVKLIK</sequence>
<feature type="non-terminal residue" evidence="2">
    <location>
        <position position="1"/>
    </location>
</feature>
<proteinExistence type="predicted"/>
<name>A0A0G1D5C3_UNCKA</name>
<feature type="compositionally biased region" description="Pro residues" evidence="1">
    <location>
        <begin position="19"/>
        <end position="30"/>
    </location>
</feature>
<dbReference type="Proteomes" id="UP000033848">
    <property type="component" value="Unassembled WGS sequence"/>
</dbReference>
<reference evidence="2 3" key="1">
    <citation type="journal article" date="2015" name="Nature">
        <title>rRNA introns, odd ribosomes, and small enigmatic genomes across a large radiation of phyla.</title>
        <authorList>
            <person name="Brown C.T."/>
            <person name="Hug L.A."/>
            <person name="Thomas B.C."/>
            <person name="Sharon I."/>
            <person name="Castelle C.J."/>
            <person name="Singh A."/>
            <person name="Wilkins M.J."/>
            <person name="Williams K.H."/>
            <person name="Banfield J.F."/>
        </authorList>
    </citation>
    <scope>NUCLEOTIDE SEQUENCE [LARGE SCALE GENOMIC DNA]</scope>
</reference>
<evidence type="ECO:0000313" key="2">
    <source>
        <dbReference type="EMBL" id="KKS66061.1"/>
    </source>
</evidence>
<dbReference type="AlphaFoldDB" id="A0A0G1D5C3"/>
<protein>
    <submittedName>
        <fullName evidence="2">Uncharacterized protein</fullName>
    </submittedName>
</protein>
<dbReference type="EMBL" id="LCED01000026">
    <property type="protein sequence ID" value="KKS66061.1"/>
    <property type="molecule type" value="Genomic_DNA"/>
</dbReference>
<gene>
    <name evidence="2" type="ORF">UV35_C0026G0016</name>
</gene>
<comment type="caution">
    <text evidence="2">The sequence shown here is derived from an EMBL/GenBank/DDBJ whole genome shotgun (WGS) entry which is preliminary data.</text>
</comment>